<evidence type="ECO:0000313" key="1">
    <source>
        <dbReference type="EMBL" id="TKA06380.1"/>
    </source>
</evidence>
<dbReference type="OrthoDB" id="3968234at2"/>
<gene>
    <name evidence="1" type="ORF">FCI23_31840</name>
</gene>
<keyword evidence="2" id="KW-1185">Reference proteome</keyword>
<reference evidence="1 2" key="1">
    <citation type="submission" date="2019-04" db="EMBL/GenBank/DDBJ databases">
        <title>Streptomyces oryziradicis sp. nov., a novel actinomycete isolated from rhizosphere soil of rice (Oryza sativa L.).</title>
        <authorList>
            <person name="Li C."/>
        </authorList>
    </citation>
    <scope>NUCLEOTIDE SEQUENCE [LARGE SCALE GENOMIC DNA]</scope>
    <source>
        <strain evidence="1 2">NEAU-C40</strain>
    </source>
</reference>
<dbReference type="Proteomes" id="UP000305778">
    <property type="component" value="Unassembled WGS sequence"/>
</dbReference>
<evidence type="ECO:0000313" key="2">
    <source>
        <dbReference type="Proteomes" id="UP000305778"/>
    </source>
</evidence>
<dbReference type="AlphaFoldDB" id="A0A4U0SAM8"/>
<sequence>MSRSESPAFVRRDITSVYEPHPWTVERLDLRRWATGETAQTAQRELAASDDVVPLPGTAQMEGEAQVFSALIASYGRHRPALTGGPFGIMSVTPKPGELVACLSPDQPTHWARALAVATGPRGHGVAALRWAHRDDDIVLTLDGMRIVLAQTAEHAWERAVDQASLPDGQHHPNARIAPETTPVDAAERAHRERYRARLRGLAPQMSATLRRIGLLATVAARHSTVELLVTTHRGVPYLLDASAGWPSTIPLWSSLSVRWTCGRPRSRTMRSRPLTRAPR</sequence>
<dbReference type="RefSeq" id="WP_136727503.1">
    <property type="nucleotide sequence ID" value="NZ_SUMC01000039.1"/>
</dbReference>
<accession>A0A4U0SAM8</accession>
<dbReference type="EMBL" id="SUMC01000039">
    <property type="protein sequence ID" value="TKA06380.1"/>
    <property type="molecule type" value="Genomic_DNA"/>
</dbReference>
<comment type="caution">
    <text evidence="1">The sequence shown here is derived from an EMBL/GenBank/DDBJ whole genome shotgun (WGS) entry which is preliminary data.</text>
</comment>
<organism evidence="1 2">
    <name type="scientific">Actinacidiphila oryziradicis</name>
    <dbReference type="NCBI Taxonomy" id="2571141"/>
    <lineage>
        <taxon>Bacteria</taxon>
        <taxon>Bacillati</taxon>
        <taxon>Actinomycetota</taxon>
        <taxon>Actinomycetes</taxon>
        <taxon>Kitasatosporales</taxon>
        <taxon>Streptomycetaceae</taxon>
        <taxon>Actinacidiphila</taxon>
    </lineage>
</organism>
<proteinExistence type="predicted"/>
<name>A0A4U0SAM8_9ACTN</name>
<protein>
    <submittedName>
        <fullName evidence="1">Uncharacterized protein</fullName>
    </submittedName>
</protein>